<comment type="caution">
    <text evidence="5">The sequence shown here is derived from an EMBL/GenBank/DDBJ whole genome shotgun (WGS) entry which is preliminary data.</text>
</comment>
<dbReference type="InterPro" id="IPR036388">
    <property type="entry name" value="WH-like_DNA-bd_sf"/>
</dbReference>
<dbReference type="Pfam" id="PF13412">
    <property type="entry name" value="HTH_24"/>
    <property type="match status" value="1"/>
</dbReference>
<keyword evidence="1" id="KW-0805">Transcription regulation</keyword>
<dbReference type="GO" id="GO:0005829">
    <property type="term" value="C:cytosol"/>
    <property type="evidence" value="ECO:0007669"/>
    <property type="project" value="TreeGrafter"/>
</dbReference>
<dbReference type="Pfam" id="PF01037">
    <property type="entry name" value="AsnC_trans_reg"/>
    <property type="match status" value="1"/>
</dbReference>
<dbReference type="OrthoDB" id="34294at2"/>
<evidence type="ECO:0000259" key="4">
    <source>
        <dbReference type="PROSITE" id="PS50956"/>
    </source>
</evidence>
<dbReference type="GO" id="GO:0043565">
    <property type="term" value="F:sequence-specific DNA binding"/>
    <property type="evidence" value="ECO:0007669"/>
    <property type="project" value="InterPro"/>
</dbReference>
<dbReference type="SUPFAM" id="SSF54909">
    <property type="entry name" value="Dimeric alpha+beta barrel"/>
    <property type="match status" value="1"/>
</dbReference>
<dbReference type="Gene3D" id="3.30.70.920">
    <property type="match status" value="1"/>
</dbReference>
<reference evidence="5 6" key="1">
    <citation type="journal article" date="2016" name="Front. Microbiol.">
        <title>Comprehensive Phylogenetic Analysis of Bovine Non-aureus Staphylococci Species Based on Whole-Genome Sequencing.</title>
        <authorList>
            <person name="Naushad S."/>
            <person name="Barkema H.W."/>
            <person name="Luby C."/>
            <person name="Condas L.A."/>
            <person name="Nobrega D.B."/>
            <person name="Carson D.A."/>
            <person name="De Buck J."/>
        </authorList>
    </citation>
    <scope>NUCLEOTIDE SEQUENCE [LARGE SCALE GENOMIC DNA]</scope>
    <source>
        <strain evidence="5 6">SNUC 4337</strain>
    </source>
</reference>
<dbReference type="PROSITE" id="PS50956">
    <property type="entry name" value="HTH_ASNC_2"/>
    <property type="match status" value="1"/>
</dbReference>
<dbReference type="PANTHER" id="PTHR30154">
    <property type="entry name" value="LEUCINE-RESPONSIVE REGULATORY PROTEIN"/>
    <property type="match status" value="1"/>
</dbReference>
<sequence length="154" mass="17874">MKIDSTDIQILKILANHSRTQWKDIGEQIYMTGQAVGNRIRKMEDEGIIKSYTINISEESIKNGMVGFLIIYMKTMQHGHFIDFVTTCNDIIEAHSISGDGCYHLKFKVSSNEKLNALLQKLLEYGNYSLYLSVNQLKKDEQFNEQYYLNHLEK</sequence>
<keyword evidence="3" id="KW-0804">Transcription</keyword>
<feature type="domain" description="HTH asnC-type" evidence="4">
    <location>
        <begin position="3"/>
        <end position="69"/>
    </location>
</feature>
<evidence type="ECO:0000256" key="1">
    <source>
        <dbReference type="ARBA" id="ARBA00023015"/>
    </source>
</evidence>
<dbReference type="EMBL" id="PZHR01000009">
    <property type="protein sequence ID" value="PTK60173.1"/>
    <property type="molecule type" value="Genomic_DNA"/>
</dbReference>
<evidence type="ECO:0000256" key="3">
    <source>
        <dbReference type="ARBA" id="ARBA00023163"/>
    </source>
</evidence>
<keyword evidence="2" id="KW-0238">DNA-binding</keyword>
<dbReference type="InterPro" id="IPR019888">
    <property type="entry name" value="Tscrpt_reg_AsnC-like"/>
</dbReference>
<dbReference type="PRINTS" id="PR00033">
    <property type="entry name" value="HTHASNC"/>
</dbReference>
<dbReference type="RefSeq" id="WP_107644026.1">
    <property type="nucleotide sequence ID" value="NZ_CP149856.1"/>
</dbReference>
<protein>
    <submittedName>
        <fullName evidence="5">Transcriptional regulator</fullName>
    </submittedName>
</protein>
<proteinExistence type="predicted"/>
<evidence type="ECO:0000256" key="2">
    <source>
        <dbReference type="ARBA" id="ARBA00023125"/>
    </source>
</evidence>
<dbReference type="Proteomes" id="UP000240400">
    <property type="component" value="Unassembled WGS sequence"/>
</dbReference>
<dbReference type="InterPro" id="IPR011008">
    <property type="entry name" value="Dimeric_a/b-barrel"/>
</dbReference>
<dbReference type="InterPro" id="IPR036390">
    <property type="entry name" value="WH_DNA-bd_sf"/>
</dbReference>
<organism evidence="5 6">
    <name type="scientific">Staphylococcus nepalensis</name>
    <dbReference type="NCBI Taxonomy" id="214473"/>
    <lineage>
        <taxon>Bacteria</taxon>
        <taxon>Bacillati</taxon>
        <taxon>Bacillota</taxon>
        <taxon>Bacilli</taxon>
        <taxon>Bacillales</taxon>
        <taxon>Staphylococcaceae</taxon>
        <taxon>Staphylococcus</taxon>
    </lineage>
</organism>
<dbReference type="Gene3D" id="1.10.10.10">
    <property type="entry name" value="Winged helix-like DNA-binding domain superfamily/Winged helix DNA-binding domain"/>
    <property type="match status" value="1"/>
</dbReference>
<dbReference type="InterPro" id="IPR000485">
    <property type="entry name" value="AsnC-type_HTH_dom"/>
</dbReference>
<dbReference type="AlphaFoldDB" id="A0A2T4SCU8"/>
<dbReference type="SUPFAM" id="SSF46785">
    <property type="entry name" value="Winged helix' DNA-binding domain"/>
    <property type="match status" value="1"/>
</dbReference>
<dbReference type="SMART" id="SM00344">
    <property type="entry name" value="HTH_ASNC"/>
    <property type="match status" value="1"/>
</dbReference>
<accession>A0A2T4SCU8</accession>
<dbReference type="PANTHER" id="PTHR30154:SF55">
    <property type="entry name" value="HTH-TYPE TRANSCRIPTIONAL REGULATOR LRPB"/>
    <property type="match status" value="1"/>
</dbReference>
<gene>
    <name evidence="5" type="ORF">BUZ61_03160</name>
</gene>
<evidence type="ECO:0000313" key="5">
    <source>
        <dbReference type="EMBL" id="PTK60173.1"/>
    </source>
</evidence>
<name>A0A2T4SCU8_9STAP</name>
<evidence type="ECO:0000313" key="6">
    <source>
        <dbReference type="Proteomes" id="UP000240400"/>
    </source>
</evidence>
<dbReference type="InterPro" id="IPR019887">
    <property type="entry name" value="Tscrpt_reg_AsnC/Lrp_C"/>
</dbReference>
<dbReference type="GO" id="GO:0043200">
    <property type="term" value="P:response to amino acid"/>
    <property type="evidence" value="ECO:0007669"/>
    <property type="project" value="TreeGrafter"/>
</dbReference>